<evidence type="ECO:0000256" key="1">
    <source>
        <dbReference type="ARBA" id="ARBA00000966"/>
    </source>
</evidence>
<dbReference type="PROSITE" id="PS00592">
    <property type="entry name" value="GH9_2"/>
    <property type="match status" value="1"/>
</dbReference>
<dbReference type="InterPro" id="IPR012341">
    <property type="entry name" value="6hp_glycosidase-like_sf"/>
</dbReference>
<protein>
    <recommendedName>
        <fullName evidence="9">Endoglucanase</fullName>
        <ecNumber evidence="9">3.2.1.4</ecNumber>
    </recommendedName>
</protein>
<keyword evidence="13" id="KW-1185">Reference proteome</keyword>
<comment type="catalytic activity">
    <reaction evidence="1 9">
        <text>Endohydrolysis of (1-&gt;4)-beta-D-glucosidic linkages in cellulose, lichenin and cereal beta-D-glucans.</text>
        <dbReference type="EC" id="3.2.1.4"/>
    </reaction>
</comment>
<accession>A0ABD1PV90</accession>
<dbReference type="InterPro" id="IPR001701">
    <property type="entry name" value="Glyco_hydro_9"/>
</dbReference>
<keyword evidence="10" id="KW-0472">Membrane</keyword>
<name>A0ABD1PV90_9LAMI</name>
<feature type="domain" description="Glycoside hydrolase family 9" evidence="11">
    <location>
        <begin position="110"/>
        <end position="580"/>
    </location>
</feature>
<dbReference type="GO" id="GO:0030245">
    <property type="term" value="P:cellulose catabolic process"/>
    <property type="evidence" value="ECO:0007669"/>
    <property type="project" value="UniProtKB-KW"/>
</dbReference>
<organism evidence="12 13">
    <name type="scientific">Forsythia ovata</name>
    <dbReference type="NCBI Taxonomy" id="205694"/>
    <lineage>
        <taxon>Eukaryota</taxon>
        <taxon>Viridiplantae</taxon>
        <taxon>Streptophyta</taxon>
        <taxon>Embryophyta</taxon>
        <taxon>Tracheophyta</taxon>
        <taxon>Spermatophyta</taxon>
        <taxon>Magnoliopsida</taxon>
        <taxon>eudicotyledons</taxon>
        <taxon>Gunneridae</taxon>
        <taxon>Pentapetalae</taxon>
        <taxon>asterids</taxon>
        <taxon>lamiids</taxon>
        <taxon>Lamiales</taxon>
        <taxon>Oleaceae</taxon>
        <taxon>Forsythieae</taxon>
        <taxon>Forsythia</taxon>
    </lineage>
</organism>
<evidence type="ECO:0000256" key="8">
    <source>
        <dbReference type="PROSITE-ProRule" id="PRU10059"/>
    </source>
</evidence>
<dbReference type="Pfam" id="PF00759">
    <property type="entry name" value="Glyco_hydro_9"/>
    <property type="match status" value="1"/>
</dbReference>
<keyword evidence="6 8" id="KW-0326">Glycosidase</keyword>
<evidence type="ECO:0000256" key="5">
    <source>
        <dbReference type="ARBA" id="ARBA00023277"/>
    </source>
</evidence>
<evidence type="ECO:0000256" key="2">
    <source>
        <dbReference type="ARBA" id="ARBA00007072"/>
    </source>
</evidence>
<keyword evidence="3 8" id="KW-0378">Hydrolase</keyword>
<evidence type="ECO:0000256" key="6">
    <source>
        <dbReference type="ARBA" id="ARBA00023295"/>
    </source>
</evidence>
<keyword evidence="10" id="KW-0812">Transmembrane</keyword>
<keyword evidence="5 8" id="KW-0119">Carbohydrate metabolism</keyword>
<evidence type="ECO:0000256" key="3">
    <source>
        <dbReference type="ARBA" id="ARBA00022801"/>
    </source>
</evidence>
<keyword evidence="4 9" id="KW-0136">Cellulose degradation</keyword>
<keyword evidence="10" id="KW-1133">Transmembrane helix</keyword>
<dbReference type="InterPro" id="IPR018221">
    <property type="entry name" value="Glyco_hydro_9_His_AS"/>
</dbReference>
<dbReference type="GO" id="GO:0008810">
    <property type="term" value="F:cellulase activity"/>
    <property type="evidence" value="ECO:0007669"/>
    <property type="project" value="UniProtKB-EC"/>
</dbReference>
<dbReference type="PANTHER" id="PTHR22298">
    <property type="entry name" value="ENDO-1,4-BETA-GLUCANASE"/>
    <property type="match status" value="1"/>
</dbReference>
<dbReference type="EC" id="3.2.1.4" evidence="9"/>
<keyword evidence="7 8" id="KW-0624">Polysaccharide degradation</keyword>
<comment type="caution">
    <text evidence="12">The sequence shown here is derived from an EMBL/GenBank/DDBJ whole genome shotgun (WGS) entry which is preliminary data.</text>
</comment>
<proteinExistence type="inferred from homology"/>
<reference evidence="13" key="1">
    <citation type="submission" date="2024-07" db="EMBL/GenBank/DDBJ databases">
        <title>Two chromosome-level genome assemblies of Korean endemic species Abeliophyllum distichum and Forsythia ovata (Oleaceae).</title>
        <authorList>
            <person name="Jang H."/>
        </authorList>
    </citation>
    <scope>NUCLEOTIDE SEQUENCE [LARGE SCALE GENOMIC DNA]</scope>
</reference>
<sequence>MSETSGADYRPSSFVHSVSGSSRLLPSANRWNSIELDFTLLPQSSTGFDSLPSRFSKSFDFNLTIRDKKYFKRFVYVSIFILVFILVLVLLLHFLTHKNHEDSPSRNLTDALNQALLFFDVQKSGHFPGDSPIKFRGDSGLNDGKAGNINASLVGGFYDSGNNIKFSFTTAYTVTLLSWSVIEYHQKYADIGELDHIKNIIQWGSDYLLNVFIPSNTSESSILYSQVGGVGSDKNADNDINCWQRPEDMKYTRPVSVCDDTASDLAGEIVAGMSAASLVFAENKEYSRKLVKAAEKLFNLATRQDPSRKPGLYTANGNCGVQAQDFYNSSSYMDELVWGGTWLFFATGNSSYLKYATDNFYSAEDEELIKDKGIFYWNNKQTANAILLTRIRFFIDPGYPYEEALSTNRTDLTMCSYLSNKQFSMTEGGLILQQPDSAPLQYAATASFLSKLYSDYLELLRRTSGSCNTANFTLGMLRGFSISQVDYILGNNPMKMSYMVGYGDHYPNQVHHRAASIPVGKWHSCAEGNQFLNSKEKNPNVIVGAMVGGPDKNDIYLDERDKPRFTEPSISSNAGLVAALVSLHNSPSESSDFYDKLGIDKLGIFQNVHLIPDDL</sequence>
<evidence type="ECO:0000313" key="12">
    <source>
        <dbReference type="EMBL" id="KAL2467856.1"/>
    </source>
</evidence>
<dbReference type="EMBL" id="JBFOLJ010000017">
    <property type="protein sequence ID" value="KAL2467856.1"/>
    <property type="molecule type" value="Genomic_DNA"/>
</dbReference>
<comment type="similarity">
    <text evidence="2 8 9">Belongs to the glycosyl hydrolase 9 (cellulase E) family.</text>
</comment>
<evidence type="ECO:0000256" key="4">
    <source>
        <dbReference type="ARBA" id="ARBA00023001"/>
    </source>
</evidence>
<feature type="active site" evidence="8">
    <location>
        <position position="511"/>
    </location>
</feature>
<dbReference type="InterPro" id="IPR008928">
    <property type="entry name" value="6-hairpin_glycosidase_sf"/>
</dbReference>
<feature type="transmembrane region" description="Helical" evidence="10">
    <location>
        <begin position="74"/>
        <end position="95"/>
    </location>
</feature>
<dbReference type="Proteomes" id="UP001604277">
    <property type="component" value="Unassembled WGS sequence"/>
</dbReference>
<dbReference type="AlphaFoldDB" id="A0ABD1PV90"/>
<evidence type="ECO:0000313" key="13">
    <source>
        <dbReference type="Proteomes" id="UP001604277"/>
    </source>
</evidence>
<evidence type="ECO:0000256" key="10">
    <source>
        <dbReference type="SAM" id="Phobius"/>
    </source>
</evidence>
<evidence type="ECO:0000259" key="11">
    <source>
        <dbReference type="Pfam" id="PF00759"/>
    </source>
</evidence>
<gene>
    <name evidence="12" type="ORF">Fot_51381</name>
</gene>
<dbReference type="SUPFAM" id="SSF48208">
    <property type="entry name" value="Six-hairpin glycosidases"/>
    <property type="match status" value="1"/>
</dbReference>
<evidence type="ECO:0000256" key="7">
    <source>
        <dbReference type="ARBA" id="ARBA00023326"/>
    </source>
</evidence>
<evidence type="ECO:0000256" key="9">
    <source>
        <dbReference type="RuleBase" id="RU361166"/>
    </source>
</evidence>
<dbReference type="Gene3D" id="1.50.10.10">
    <property type="match status" value="1"/>
</dbReference>